<dbReference type="EMBL" id="JADFTT010000062">
    <property type="protein sequence ID" value="KAG5770163.1"/>
    <property type="molecule type" value="Genomic_DNA"/>
</dbReference>
<dbReference type="Proteomes" id="UP000750502">
    <property type="component" value="Unassembled WGS sequence"/>
</dbReference>
<feature type="transmembrane region" description="Helical" evidence="1">
    <location>
        <begin position="356"/>
        <end position="377"/>
    </location>
</feature>
<protein>
    <submittedName>
        <fullName evidence="2">Uncharacterized protein</fullName>
    </submittedName>
</protein>
<feature type="transmembrane region" description="Helical" evidence="1">
    <location>
        <begin position="322"/>
        <end position="344"/>
    </location>
</feature>
<keyword evidence="1" id="KW-1133">Transmembrane helix</keyword>
<evidence type="ECO:0000313" key="2">
    <source>
        <dbReference type="EMBL" id="KAG5770163.1"/>
    </source>
</evidence>
<proteinExistence type="predicted"/>
<dbReference type="OrthoDB" id="3561681at2759"/>
<reference evidence="2" key="1">
    <citation type="journal article" date="2020" name="bioRxiv">
        <title>Historical genomics reveals the evolutionary mechanisms behind multiple outbreaks of the host-specific coffee wilt pathogen Fusarium xylarioides.</title>
        <authorList>
            <person name="Peck D."/>
            <person name="Nowell R.W."/>
            <person name="Flood J."/>
            <person name="Ryan M.J."/>
            <person name="Barraclough T.G."/>
        </authorList>
    </citation>
    <scope>NUCLEOTIDE SEQUENCE</scope>
    <source>
        <strain evidence="2">IMI 127659i</strain>
    </source>
</reference>
<keyword evidence="3" id="KW-1185">Reference proteome</keyword>
<dbReference type="Gene3D" id="1.20.58.340">
    <property type="entry name" value="Magnesium transport protein CorA, transmembrane region"/>
    <property type="match status" value="1"/>
</dbReference>
<evidence type="ECO:0000313" key="3">
    <source>
        <dbReference type="Proteomes" id="UP000750502"/>
    </source>
</evidence>
<dbReference type="AlphaFoldDB" id="A0A9P7I068"/>
<accession>A0A9P7I068</accession>
<comment type="caution">
    <text evidence="2">The sequence shown here is derived from an EMBL/GenBank/DDBJ whole genome shotgun (WGS) entry which is preliminary data.</text>
</comment>
<name>A0A9P7I068_9HYPO</name>
<organism evidence="2 3">
    <name type="scientific">Fusarium xylarioides</name>
    <dbReference type="NCBI Taxonomy" id="221167"/>
    <lineage>
        <taxon>Eukaryota</taxon>
        <taxon>Fungi</taxon>
        <taxon>Dikarya</taxon>
        <taxon>Ascomycota</taxon>
        <taxon>Pezizomycotina</taxon>
        <taxon>Sordariomycetes</taxon>
        <taxon>Hypocreomycetidae</taxon>
        <taxon>Hypocreales</taxon>
        <taxon>Nectriaceae</taxon>
        <taxon>Fusarium</taxon>
        <taxon>Fusarium fujikuroi species complex</taxon>
    </lineage>
</organism>
<keyword evidence="1" id="KW-0472">Membrane</keyword>
<keyword evidence="1" id="KW-0812">Transmembrane</keyword>
<reference evidence="2" key="2">
    <citation type="submission" date="2020-10" db="EMBL/GenBank/DDBJ databases">
        <authorList>
            <person name="Peck L.D."/>
            <person name="Nowell R.W."/>
            <person name="Flood J."/>
            <person name="Ryan M.J."/>
            <person name="Barraclough T.G."/>
        </authorList>
    </citation>
    <scope>NUCLEOTIDE SEQUENCE</scope>
    <source>
        <strain evidence="2">IMI 127659i</strain>
    </source>
</reference>
<gene>
    <name evidence="2" type="ORF">H9Q72_002828</name>
</gene>
<sequence>MKPGISDIPKDKKRLRVSSSMFRSLTTAFDASPCFVSSMISGEILTGLGTRLISRQNGNQALSFWYTLPIRTASPCFDEEGTHALSVIGSNQVDANGYLHMADIKYDIRPSRIGDGRLHAIADEPYRKIKEMIGRTTDYGPLDSHTALLSSSELNVLEDNAQQLASPTLDFECSARHLAMKKSLHSTMSHLQRYKTELGATEEIVADLQVVSKKLYSITKPALSRAEPDSEVVDDNIRTIRKHISGVRAFLLELEIKTEAIMELLSDVVKSRNDMLMVNNGTMVRKLLKSARKQSKASQTMMRESQKMASDMRKDSVSMKTIALLTMAFLPATSIAAVLSMPFFSEQKWFNSPAKAWLWAVLTVPATIASVGIYLFLTRKEMRSSKIVLVHDEEDDMESVDFVLNEL</sequence>
<evidence type="ECO:0000256" key="1">
    <source>
        <dbReference type="SAM" id="Phobius"/>
    </source>
</evidence>